<evidence type="ECO:0000313" key="2">
    <source>
        <dbReference type="EMBL" id="VVT21490.1"/>
    </source>
</evidence>
<name>A0A5E7ZVU4_9SPHN</name>
<feature type="region of interest" description="Disordered" evidence="1">
    <location>
        <begin position="1"/>
        <end position="20"/>
    </location>
</feature>
<proteinExistence type="predicted"/>
<feature type="region of interest" description="Disordered" evidence="1">
    <location>
        <begin position="166"/>
        <end position="186"/>
    </location>
</feature>
<accession>A0A5E7ZVU4</accession>
<dbReference type="Proteomes" id="UP000326857">
    <property type="component" value="Unassembled WGS sequence"/>
</dbReference>
<evidence type="ECO:0000256" key="1">
    <source>
        <dbReference type="SAM" id="MobiDB-lite"/>
    </source>
</evidence>
<evidence type="ECO:0000313" key="3">
    <source>
        <dbReference type="Proteomes" id="UP000326857"/>
    </source>
</evidence>
<gene>
    <name evidence="2" type="ORF">SPHINGO391_470207</name>
</gene>
<reference evidence="2 3" key="1">
    <citation type="submission" date="2019-09" db="EMBL/GenBank/DDBJ databases">
        <authorList>
            <person name="Dittami M. S."/>
        </authorList>
    </citation>
    <scope>NUCLEOTIDE SEQUENCE [LARGE SCALE GENOMIC DNA]</scope>
    <source>
        <strain evidence="2">SPHINGO391</strain>
    </source>
</reference>
<protein>
    <submittedName>
        <fullName evidence="2">Uncharacterized protein</fullName>
    </submittedName>
</protein>
<organism evidence="2 3">
    <name type="scientific">Sphingomonas aurantiaca</name>
    <dbReference type="NCBI Taxonomy" id="185949"/>
    <lineage>
        <taxon>Bacteria</taxon>
        <taxon>Pseudomonadati</taxon>
        <taxon>Pseudomonadota</taxon>
        <taxon>Alphaproteobacteria</taxon>
        <taxon>Sphingomonadales</taxon>
        <taxon>Sphingomonadaceae</taxon>
        <taxon>Sphingomonas</taxon>
    </lineage>
</organism>
<feature type="compositionally biased region" description="Basic and acidic residues" evidence="1">
    <location>
        <begin position="1"/>
        <end position="17"/>
    </location>
</feature>
<sequence length="186" mass="20384">MSNLDDRGTGDAPRPSRPDYVPKVAIVPQTLDDLMQRAGPYADAVKAHLEWSAVSLWLMKTDSEQLEAASLPVRVAHLSVILTREAEEHAAGWPRLSGPAVTPAIYGYSPDSQCEARRSAAQVRSIWETNGRPYLRPSDCKFAFQYLAACIRNGIIPPIPTLGDVEPSSPAKPAPPHILNMFKDNQ</sequence>
<dbReference type="AlphaFoldDB" id="A0A5E7ZVU4"/>
<dbReference type="EMBL" id="CABVLI010000042">
    <property type="protein sequence ID" value="VVT21490.1"/>
    <property type="molecule type" value="Genomic_DNA"/>
</dbReference>